<evidence type="ECO:0000313" key="2">
    <source>
        <dbReference type="EMBL" id="SDB87114.1"/>
    </source>
</evidence>
<keyword evidence="3" id="KW-1185">Reference proteome</keyword>
<accession>A0A1G6GYY4</accession>
<reference evidence="3" key="1">
    <citation type="submission" date="2016-09" db="EMBL/GenBank/DDBJ databases">
        <authorList>
            <person name="Varghese N."/>
            <person name="Submissions S."/>
        </authorList>
    </citation>
    <scope>NUCLEOTIDE SEQUENCE [LARGE SCALE GENOMIC DNA]</scope>
    <source>
        <strain evidence="3">ANC 4667</strain>
    </source>
</reference>
<name>A0A1G6GYY4_9GAMM</name>
<dbReference type="RefSeq" id="WP_092818554.1">
    <property type="nucleotide sequence ID" value="NZ_BAABKJ010000006.1"/>
</dbReference>
<proteinExistence type="predicted"/>
<organism evidence="2 3">
    <name type="scientific">Acinetobacter kookii</name>
    <dbReference type="NCBI Taxonomy" id="1226327"/>
    <lineage>
        <taxon>Bacteria</taxon>
        <taxon>Pseudomonadati</taxon>
        <taxon>Pseudomonadota</taxon>
        <taxon>Gammaproteobacteria</taxon>
        <taxon>Moraxellales</taxon>
        <taxon>Moraxellaceae</taxon>
        <taxon>Acinetobacter</taxon>
    </lineage>
</organism>
<feature type="signal peptide" evidence="1">
    <location>
        <begin position="1"/>
        <end position="19"/>
    </location>
</feature>
<dbReference type="STRING" id="1226327.SAMN05421732_101495"/>
<evidence type="ECO:0000256" key="1">
    <source>
        <dbReference type="SAM" id="SignalP"/>
    </source>
</evidence>
<feature type="chain" id="PRO_5017313463" evidence="1">
    <location>
        <begin position="20"/>
        <end position="217"/>
    </location>
</feature>
<gene>
    <name evidence="2" type="ORF">SAMN05421732_101495</name>
</gene>
<protein>
    <submittedName>
        <fullName evidence="2">Uncharacterized protein</fullName>
    </submittedName>
</protein>
<dbReference type="AlphaFoldDB" id="A0A1G6GYY4"/>
<dbReference type="EMBL" id="FMYO01000001">
    <property type="protein sequence ID" value="SDB87114.1"/>
    <property type="molecule type" value="Genomic_DNA"/>
</dbReference>
<evidence type="ECO:0000313" key="3">
    <source>
        <dbReference type="Proteomes" id="UP000243468"/>
    </source>
</evidence>
<sequence>MIKPLSLASLMTCSTLAFANEQKIEIKNSLNVESLISEESKYIDVFKAITDDMMKNGFYFKVGGKKIDQDRDGYTFEVQDIELFMKRSAIKRNQQRAKVVKSTVLYKGAVNKLNYKAVIGPDLNRPRVCFKMDLRDKEDNTLGSFGLMPMRVINMDYFVPHKYWGYEPSKHILEEFQSTEDVKIRLYRDKITLNVQLEHLALIHSVTFRQEICKPLV</sequence>
<dbReference type="Proteomes" id="UP000243468">
    <property type="component" value="Unassembled WGS sequence"/>
</dbReference>
<keyword evidence="1" id="KW-0732">Signal</keyword>